<dbReference type="RefSeq" id="WP_264326656.1">
    <property type="nucleotide sequence ID" value="NZ_JADEXQ010000076.1"/>
</dbReference>
<proteinExistence type="predicted"/>
<name>A0A928VTA1_9CYAN</name>
<sequence length="49" mass="5536">MPNPKDQLTAEQLIERLEQLPTNELIGLHGRFMKLAIVSMEAKLSESKS</sequence>
<reference evidence="1" key="1">
    <citation type="submission" date="2020-10" db="EMBL/GenBank/DDBJ databases">
        <authorList>
            <person name="Castelo-Branco R."/>
            <person name="Eusebio N."/>
            <person name="Adriana R."/>
            <person name="Vieira A."/>
            <person name="Brugerolle De Fraissinette N."/>
            <person name="Rezende De Castro R."/>
            <person name="Schneider M.P."/>
            <person name="Vasconcelos V."/>
            <person name="Leao P.N."/>
        </authorList>
    </citation>
    <scope>NUCLEOTIDE SEQUENCE</scope>
    <source>
        <strain evidence="1">LEGE 11480</strain>
    </source>
</reference>
<accession>A0A928VTA1</accession>
<dbReference type="AlphaFoldDB" id="A0A928VTA1"/>
<gene>
    <name evidence="1" type="ORF">IQ266_19010</name>
</gene>
<protein>
    <submittedName>
        <fullName evidence="1">Uncharacterized protein</fullName>
    </submittedName>
</protein>
<dbReference type="EMBL" id="JADEXQ010000076">
    <property type="protein sequence ID" value="MBE9031829.1"/>
    <property type="molecule type" value="Genomic_DNA"/>
</dbReference>
<evidence type="ECO:0000313" key="2">
    <source>
        <dbReference type="Proteomes" id="UP000625316"/>
    </source>
</evidence>
<dbReference type="Proteomes" id="UP000625316">
    <property type="component" value="Unassembled WGS sequence"/>
</dbReference>
<comment type="caution">
    <text evidence="1">The sequence shown here is derived from an EMBL/GenBank/DDBJ whole genome shotgun (WGS) entry which is preliminary data.</text>
</comment>
<keyword evidence="2" id="KW-1185">Reference proteome</keyword>
<organism evidence="1 2">
    <name type="scientific">Romeriopsis navalis LEGE 11480</name>
    <dbReference type="NCBI Taxonomy" id="2777977"/>
    <lineage>
        <taxon>Bacteria</taxon>
        <taxon>Bacillati</taxon>
        <taxon>Cyanobacteriota</taxon>
        <taxon>Cyanophyceae</taxon>
        <taxon>Leptolyngbyales</taxon>
        <taxon>Leptolyngbyaceae</taxon>
        <taxon>Romeriopsis</taxon>
        <taxon>Romeriopsis navalis</taxon>
    </lineage>
</organism>
<evidence type="ECO:0000313" key="1">
    <source>
        <dbReference type="EMBL" id="MBE9031829.1"/>
    </source>
</evidence>